<organism evidence="4 5">
    <name type="scientific">Actinacidiphila oryziradicis</name>
    <dbReference type="NCBI Taxonomy" id="2571141"/>
    <lineage>
        <taxon>Bacteria</taxon>
        <taxon>Bacillati</taxon>
        <taxon>Actinomycetota</taxon>
        <taxon>Actinomycetes</taxon>
        <taxon>Kitasatosporales</taxon>
        <taxon>Streptomycetaceae</taxon>
        <taxon>Actinacidiphila</taxon>
    </lineage>
</organism>
<feature type="transmembrane region" description="Helical" evidence="1">
    <location>
        <begin position="12"/>
        <end position="30"/>
    </location>
</feature>
<keyword evidence="1" id="KW-0472">Membrane</keyword>
<dbReference type="RefSeq" id="WP_136727780.1">
    <property type="nucleotide sequence ID" value="NZ_SUMC01000043.1"/>
</dbReference>
<evidence type="ECO:0000313" key="3">
    <source>
        <dbReference type="EMBL" id="TKA01047.1"/>
    </source>
</evidence>
<dbReference type="Pfam" id="PF02470">
    <property type="entry name" value="MlaD"/>
    <property type="match status" value="1"/>
</dbReference>
<gene>
    <name evidence="4" type="ORF">FCI23_33315</name>
    <name evidence="3" type="ORF">FCI23_41340</name>
</gene>
<dbReference type="InterPro" id="IPR003399">
    <property type="entry name" value="Mce/MlaD"/>
</dbReference>
<evidence type="ECO:0000259" key="2">
    <source>
        <dbReference type="Pfam" id="PF02470"/>
    </source>
</evidence>
<proteinExistence type="predicted"/>
<protein>
    <submittedName>
        <fullName evidence="4">MCE family protein</fullName>
    </submittedName>
</protein>
<evidence type="ECO:0000313" key="4">
    <source>
        <dbReference type="EMBL" id="TKA04988.1"/>
    </source>
</evidence>
<dbReference type="OrthoDB" id="5241082at2"/>
<evidence type="ECO:0000256" key="1">
    <source>
        <dbReference type="SAM" id="Phobius"/>
    </source>
</evidence>
<keyword evidence="1" id="KW-0812">Transmembrane</keyword>
<dbReference type="AlphaFoldDB" id="A0A4U0S945"/>
<comment type="caution">
    <text evidence="4">The sequence shown here is derived from an EMBL/GenBank/DDBJ whole genome shotgun (WGS) entry which is preliminary data.</text>
</comment>
<sequence>MSFITSRLGKMLVLGVFTILALIYLGYLFGKAGVSTPFAGNTYKVSFTTPDVDNLIPIGDVDMAGVRVGKVDSVSHVNGTAKVLIKLDANVAPLHKGAGVQIGAKSLAGESYVGVTDGTGSALPSGTALPSSAVKPSVQLADVIRSLDPKTRTSLGSLARSLGTGTDGTKESVSQTMTGLGNIGNQGFTALDAISAQSKDLMTLAQQTTTILSALDEGEGQIGQLVKSAQQLTSATSGQQKNLSATVRSLPGVLSSTQTATQKLTTLSTSLAPVASDLNDAAPSLNTALQQLPQTTKDLRGLLPDLNGTLTEAPATLDRVPTLASDADAVIPQLETTLSNLNPMLGYLEPYGPELGSFFSNFGAMMKYSDEAGIHYFRLEPDLGNEQIVKGVPIKLPNILVNDNPYPAPGQSDAATGRSFTRLYPAKK</sequence>
<feature type="domain" description="Mce/MlaD" evidence="2">
    <location>
        <begin position="41"/>
        <end position="118"/>
    </location>
</feature>
<dbReference type="Proteomes" id="UP000305778">
    <property type="component" value="Unassembled WGS sequence"/>
</dbReference>
<keyword evidence="5" id="KW-1185">Reference proteome</keyword>
<dbReference type="SUPFAM" id="SSF58104">
    <property type="entry name" value="Methyl-accepting chemotaxis protein (MCP) signaling domain"/>
    <property type="match status" value="1"/>
</dbReference>
<name>A0A4U0S945_9ACTN</name>
<dbReference type="EMBL" id="SUMC01000076">
    <property type="protein sequence ID" value="TKA01047.1"/>
    <property type="molecule type" value="Genomic_DNA"/>
</dbReference>
<evidence type="ECO:0000313" key="5">
    <source>
        <dbReference type="Proteomes" id="UP000305778"/>
    </source>
</evidence>
<keyword evidence="1" id="KW-1133">Transmembrane helix</keyword>
<accession>A0A4U0S945</accession>
<dbReference type="PANTHER" id="PTHR33371:SF4">
    <property type="entry name" value="INTERMEMBRANE PHOSPHOLIPID TRANSPORT SYSTEM BINDING PROTEIN MLAD"/>
    <property type="match status" value="1"/>
</dbReference>
<dbReference type="EMBL" id="SUMC01000043">
    <property type="protein sequence ID" value="TKA04988.1"/>
    <property type="molecule type" value="Genomic_DNA"/>
</dbReference>
<dbReference type="InterPro" id="IPR052336">
    <property type="entry name" value="MlaD_Phospholipid_Transporter"/>
</dbReference>
<dbReference type="PANTHER" id="PTHR33371">
    <property type="entry name" value="INTERMEMBRANE PHOSPHOLIPID TRANSPORT SYSTEM BINDING PROTEIN MLAD-RELATED"/>
    <property type="match status" value="1"/>
</dbReference>
<reference evidence="4 5" key="1">
    <citation type="submission" date="2019-04" db="EMBL/GenBank/DDBJ databases">
        <title>Streptomyces oryziradicis sp. nov., a novel actinomycete isolated from rhizosphere soil of rice (Oryza sativa L.).</title>
        <authorList>
            <person name="Li C."/>
        </authorList>
    </citation>
    <scope>NUCLEOTIDE SEQUENCE [LARGE SCALE GENOMIC DNA]</scope>
    <source>
        <strain evidence="4 5">NEAU-C40</strain>
    </source>
</reference>